<dbReference type="Proteomes" id="UP000887577">
    <property type="component" value="Unplaced"/>
</dbReference>
<reference evidence="3" key="1">
    <citation type="submission" date="2022-11" db="UniProtKB">
        <authorList>
            <consortium name="WormBaseParasite"/>
        </authorList>
    </citation>
    <scope>IDENTIFICATION</scope>
</reference>
<organism evidence="2 3">
    <name type="scientific">Panagrolaimus superbus</name>
    <dbReference type="NCBI Taxonomy" id="310955"/>
    <lineage>
        <taxon>Eukaryota</taxon>
        <taxon>Metazoa</taxon>
        <taxon>Ecdysozoa</taxon>
        <taxon>Nematoda</taxon>
        <taxon>Chromadorea</taxon>
        <taxon>Rhabditida</taxon>
        <taxon>Tylenchina</taxon>
        <taxon>Panagrolaimomorpha</taxon>
        <taxon>Panagrolaimoidea</taxon>
        <taxon>Panagrolaimidae</taxon>
        <taxon>Panagrolaimus</taxon>
    </lineage>
</organism>
<proteinExistence type="predicted"/>
<name>A0A914Y866_9BILA</name>
<evidence type="ECO:0000256" key="1">
    <source>
        <dbReference type="SAM" id="MobiDB-lite"/>
    </source>
</evidence>
<feature type="region of interest" description="Disordered" evidence="1">
    <location>
        <begin position="20"/>
        <end position="120"/>
    </location>
</feature>
<dbReference type="AlphaFoldDB" id="A0A914Y866"/>
<feature type="compositionally biased region" description="Basic and acidic residues" evidence="1">
    <location>
        <begin position="77"/>
        <end position="86"/>
    </location>
</feature>
<feature type="compositionally biased region" description="Basic and acidic residues" evidence="1">
    <location>
        <begin position="33"/>
        <end position="69"/>
    </location>
</feature>
<evidence type="ECO:0000313" key="3">
    <source>
        <dbReference type="WBParaSite" id="PSU_v2.g15470.t1"/>
    </source>
</evidence>
<protein>
    <submittedName>
        <fullName evidence="3">Uncharacterized protein</fullName>
    </submittedName>
</protein>
<dbReference type="WBParaSite" id="PSU_v2.g15470.t1">
    <property type="protein sequence ID" value="PSU_v2.g15470.t1"/>
    <property type="gene ID" value="PSU_v2.g15470"/>
</dbReference>
<accession>A0A914Y866</accession>
<sequence length="120" mass="13178">MQATSLPQPCANCSKVAAHMNDAKGGDSPPSESKMDSKKAKDDSNKRMKEDSKREAASKKEEKHVERKANLLKQLKTQKEEKEKRGGKIRTSGEPFGTPPQPSPTVADQTKELPHLAPDI</sequence>
<evidence type="ECO:0000313" key="2">
    <source>
        <dbReference type="Proteomes" id="UP000887577"/>
    </source>
</evidence>
<keyword evidence="2" id="KW-1185">Reference proteome</keyword>